<keyword evidence="12" id="KW-1185">Reference proteome</keyword>
<dbReference type="PROSITE" id="PS00143">
    <property type="entry name" value="INSULINASE"/>
    <property type="match status" value="1"/>
</dbReference>
<evidence type="ECO:0000256" key="5">
    <source>
        <dbReference type="ARBA" id="ARBA00022801"/>
    </source>
</evidence>
<dbReference type="HOGENOM" id="CLU_007487_1_1_4"/>
<dbReference type="KEGG" id="care:LT85_1594"/>
<evidence type="ECO:0000256" key="1">
    <source>
        <dbReference type="ARBA" id="ARBA00001947"/>
    </source>
</evidence>
<reference evidence="12" key="1">
    <citation type="journal article" date="2014" name="Soil Biol. Biochem.">
        <title>Structure and function of bacterial communities in ageing soils: Insights from the Mendocino ecological staircase.</title>
        <authorList>
            <person name="Uroz S."/>
            <person name="Tech J.J."/>
            <person name="Sawaya N.A."/>
            <person name="Frey-Klett P."/>
            <person name="Leveau J.H.J."/>
        </authorList>
    </citation>
    <scope>NUCLEOTIDE SEQUENCE [LARGE SCALE GENOMIC DNA]</scope>
    <source>
        <strain evidence="12">Cal35</strain>
    </source>
</reference>
<proteinExistence type="inferred from homology"/>
<dbReference type="GO" id="GO:0006508">
    <property type="term" value="P:proteolysis"/>
    <property type="evidence" value="ECO:0007669"/>
    <property type="project" value="UniProtKB-KW"/>
</dbReference>
<gene>
    <name evidence="11" type="ORF">LT85_1594</name>
</gene>
<dbReference type="GO" id="GO:0046872">
    <property type="term" value="F:metal ion binding"/>
    <property type="evidence" value="ECO:0007669"/>
    <property type="project" value="UniProtKB-KW"/>
</dbReference>
<keyword evidence="5" id="KW-0378">Hydrolase</keyword>
<evidence type="ECO:0000256" key="8">
    <source>
        <dbReference type="RuleBase" id="RU004447"/>
    </source>
</evidence>
<comment type="cofactor">
    <cofactor evidence="1">
        <name>Zn(2+)</name>
        <dbReference type="ChEBI" id="CHEBI:29105"/>
    </cofactor>
</comment>
<dbReference type="Pfam" id="PF00675">
    <property type="entry name" value="Peptidase_M16"/>
    <property type="match status" value="1"/>
</dbReference>
<keyword evidence="4" id="KW-0479">Metal-binding</keyword>
<dbReference type="OrthoDB" id="9811314at2"/>
<sequence length="921" mass="101698">MHLFRKRPWSNRLLSYLLAAACGIGFIGITEAATAALPLPAGVTQGPSAEGITEYAFANGFKVLLFPDSSKPTVTVNMTYLVGSRFENYGETGMAHLLEHLMFKGTPDHPSIPKDFSQRGMSFNGTTNVDRTNYYEIFQAGDDNLKWAINMEADRMLHSFIARKDLDSEMTVVRNEYEQGENSPFGVLIKRLQGVAYDWHNYGKPTIGNRSDIENVKIENLQAFYRTYYQPDNAVLLIAGKFDPATTLAWVNQAFGKLPKPTRKMREFWTVEPTQDGERSVTVRRQGDVQIVAVAYKIPSELHPDSDALSYAGTILADTPNGRLHKSLVETGKATAVFNYEMTGYAPGLEIIAAVVKKGEPIEPVRQALIDGVEQFAKTPPTPEEMERVRLANANAFEKLLNDHQRVGVAMSGTIALGDWRLLFLGRDRSNKVTSAQVAAVAAHYFTRDNRTVGMFLPEDQPLRADVPAAPALADVLKEYKPAQAIADGEAFDPSQANIDARTQRSQIGGLKVALLPKKTRGETVSVKIDLKWGDEKSLFGKKTASELMDAMLMRGTTALTREQLADEFSKLKISGGLTQFQTTRANLPAALKLVASVLKQPRLDPAEFERMRKESLVDLEASRNEPNTLAAEAIAQHFNKYPQGHWLAAQTTDQQIASIKAESLADVSAFHHDFYGASQGELAIVGDFDVAAVTKVVQDEFGSWKSAAPYQRLIRQNFDVAPFQQVINSPDKENGFYVARENLDMRDDDADYPAMMVANYLFGGGSLKSRLVDRVRQKEGLSYGIGSSVDISAISRAARFSVQAISAPQNLEKVDLAVKEELARALKEGFSADELARAKSGILQENQRARSQDNALSAGWARYLDLDRTFAWSKQIEDKISALTVEQVNEAFRKHIDPSKLSVVIARDEAKANTAVAAKP</sequence>
<evidence type="ECO:0000256" key="3">
    <source>
        <dbReference type="ARBA" id="ARBA00022670"/>
    </source>
</evidence>
<dbReference type="GO" id="GO:0004222">
    <property type="term" value="F:metalloendopeptidase activity"/>
    <property type="evidence" value="ECO:0007669"/>
    <property type="project" value="InterPro"/>
</dbReference>
<organism evidence="11 12">
    <name type="scientific">Collimonas arenae</name>
    <dbReference type="NCBI Taxonomy" id="279058"/>
    <lineage>
        <taxon>Bacteria</taxon>
        <taxon>Pseudomonadati</taxon>
        <taxon>Pseudomonadota</taxon>
        <taxon>Betaproteobacteria</taxon>
        <taxon>Burkholderiales</taxon>
        <taxon>Oxalobacteraceae</taxon>
        <taxon>Collimonas</taxon>
    </lineage>
</organism>
<dbReference type="STRING" id="279058.LT85_1594"/>
<dbReference type="Proteomes" id="UP000030302">
    <property type="component" value="Chromosome"/>
</dbReference>
<dbReference type="AlphaFoldDB" id="A0A0A1FD66"/>
<dbReference type="InterPro" id="IPR007863">
    <property type="entry name" value="Peptidase_M16_C"/>
</dbReference>
<dbReference type="Gene3D" id="3.30.830.10">
    <property type="entry name" value="Metalloenzyme, LuxS/M16 peptidase-like"/>
    <property type="match status" value="4"/>
</dbReference>
<keyword evidence="6" id="KW-0862">Zinc</keyword>
<dbReference type="PANTHER" id="PTHR43690:SF17">
    <property type="entry name" value="PROTEIN YHJJ"/>
    <property type="match status" value="1"/>
</dbReference>
<evidence type="ECO:0000256" key="6">
    <source>
        <dbReference type="ARBA" id="ARBA00022833"/>
    </source>
</evidence>
<feature type="domain" description="Peptidase M16 N-terminal" evidence="9">
    <location>
        <begin position="63"/>
        <end position="208"/>
    </location>
</feature>
<dbReference type="PANTHER" id="PTHR43690">
    <property type="entry name" value="NARDILYSIN"/>
    <property type="match status" value="1"/>
</dbReference>
<evidence type="ECO:0000259" key="10">
    <source>
        <dbReference type="Pfam" id="PF05193"/>
    </source>
</evidence>
<evidence type="ECO:0000313" key="11">
    <source>
        <dbReference type="EMBL" id="AIY40752.1"/>
    </source>
</evidence>
<evidence type="ECO:0000256" key="7">
    <source>
        <dbReference type="ARBA" id="ARBA00023049"/>
    </source>
</evidence>
<keyword evidence="7" id="KW-0482">Metalloprotease</keyword>
<evidence type="ECO:0000259" key="9">
    <source>
        <dbReference type="Pfam" id="PF00675"/>
    </source>
</evidence>
<feature type="domain" description="Peptidase M16 C-terminal" evidence="10">
    <location>
        <begin position="216"/>
        <end position="390"/>
    </location>
</feature>
<dbReference type="InterPro" id="IPR050626">
    <property type="entry name" value="Peptidase_M16"/>
</dbReference>
<evidence type="ECO:0000256" key="2">
    <source>
        <dbReference type="ARBA" id="ARBA00007261"/>
    </source>
</evidence>
<feature type="domain" description="Peptidase M16 C-terminal" evidence="10">
    <location>
        <begin position="664"/>
        <end position="841"/>
    </location>
</feature>
<evidence type="ECO:0000256" key="4">
    <source>
        <dbReference type="ARBA" id="ARBA00022723"/>
    </source>
</evidence>
<comment type="similarity">
    <text evidence="2 8">Belongs to the peptidase M16 family.</text>
</comment>
<dbReference type="RefSeq" id="WP_052134879.1">
    <property type="nucleotide sequence ID" value="NZ_CP009962.1"/>
</dbReference>
<dbReference type="InterPro" id="IPR011249">
    <property type="entry name" value="Metalloenz_LuxS/M16"/>
</dbReference>
<evidence type="ECO:0000313" key="12">
    <source>
        <dbReference type="Proteomes" id="UP000030302"/>
    </source>
</evidence>
<dbReference type="EMBL" id="CP009962">
    <property type="protein sequence ID" value="AIY40752.1"/>
    <property type="molecule type" value="Genomic_DNA"/>
</dbReference>
<dbReference type="InterPro" id="IPR011765">
    <property type="entry name" value="Pept_M16_N"/>
</dbReference>
<name>A0A0A1FD66_9BURK</name>
<protein>
    <submittedName>
        <fullName evidence="11">Zinc protease</fullName>
    </submittedName>
</protein>
<keyword evidence="3 11" id="KW-0645">Protease</keyword>
<dbReference type="InterPro" id="IPR001431">
    <property type="entry name" value="Pept_M16_Zn_BS"/>
</dbReference>
<accession>A0A0A1FD66</accession>
<dbReference type="SUPFAM" id="SSF63411">
    <property type="entry name" value="LuxS/MPP-like metallohydrolase"/>
    <property type="match status" value="4"/>
</dbReference>
<dbReference type="Pfam" id="PF05193">
    <property type="entry name" value="Peptidase_M16_C"/>
    <property type="match status" value="2"/>
</dbReference>